<dbReference type="AlphaFoldDB" id="A0A6M3JV65"/>
<dbReference type="NCBIfam" id="TIGR01725">
    <property type="entry name" value="phge_HK97_gp10"/>
    <property type="match status" value="1"/>
</dbReference>
<organism evidence="1">
    <name type="scientific">viral metagenome</name>
    <dbReference type="NCBI Taxonomy" id="1070528"/>
    <lineage>
        <taxon>unclassified sequences</taxon>
        <taxon>metagenomes</taxon>
        <taxon>organismal metagenomes</taxon>
    </lineage>
</organism>
<dbReference type="InterPro" id="IPR010064">
    <property type="entry name" value="HK97-gp10_tail"/>
</dbReference>
<reference evidence="1" key="1">
    <citation type="submission" date="2020-03" db="EMBL/GenBank/DDBJ databases">
        <title>The deep terrestrial virosphere.</title>
        <authorList>
            <person name="Holmfeldt K."/>
            <person name="Nilsson E."/>
            <person name="Simone D."/>
            <person name="Lopez-Fernandez M."/>
            <person name="Wu X."/>
            <person name="de Brujin I."/>
            <person name="Lundin D."/>
            <person name="Andersson A."/>
            <person name="Bertilsson S."/>
            <person name="Dopson M."/>
        </authorList>
    </citation>
    <scope>NUCLEOTIDE SEQUENCE</scope>
    <source>
        <strain evidence="1">MM415A02434</strain>
    </source>
</reference>
<protein>
    <recommendedName>
        <fullName evidence="2">Tail protein</fullName>
    </recommendedName>
</protein>
<evidence type="ECO:0008006" key="2">
    <source>
        <dbReference type="Google" id="ProtNLM"/>
    </source>
</evidence>
<gene>
    <name evidence="1" type="ORF">MM415A02434_0009</name>
</gene>
<sequence length="138" mass="15161">MAEIIIKVDGAERIVRKIDGFSRALPGQIKKGFQRAGSIFIKDMRTKISGLGFSRNPARSSPYPGIKSGQMFRTLFMKVGGTATGQYLRVGPNVHYAVYQEFGTSTIPARPFVGPTLKENLDAAMDAIQQEIAKPLDR</sequence>
<name>A0A6M3JV65_9ZZZZ</name>
<evidence type="ECO:0000313" key="1">
    <source>
        <dbReference type="EMBL" id="QJA73201.1"/>
    </source>
</evidence>
<accession>A0A6M3JV65</accession>
<dbReference type="EMBL" id="MT142009">
    <property type="protein sequence ID" value="QJA73201.1"/>
    <property type="molecule type" value="Genomic_DNA"/>
</dbReference>
<proteinExistence type="predicted"/>